<evidence type="ECO:0000256" key="1">
    <source>
        <dbReference type="SAM" id="MobiDB-lite"/>
    </source>
</evidence>
<evidence type="ECO:0000313" key="2">
    <source>
        <dbReference type="EMBL" id="GHA48763.1"/>
    </source>
</evidence>
<comment type="caution">
    <text evidence="2">The sequence shown here is derived from an EMBL/GenBank/DDBJ whole genome shotgun (WGS) entry which is preliminary data.</text>
</comment>
<accession>A0ABQ3CZJ6</accession>
<gene>
    <name evidence="2" type="ORF">GCM10010345_61550</name>
</gene>
<protein>
    <submittedName>
        <fullName evidence="2">Uncharacterized protein</fullName>
    </submittedName>
</protein>
<dbReference type="EMBL" id="BMVN01000027">
    <property type="protein sequence ID" value="GHA48763.1"/>
    <property type="molecule type" value="Genomic_DNA"/>
</dbReference>
<dbReference type="Proteomes" id="UP000653644">
    <property type="component" value="Unassembled WGS sequence"/>
</dbReference>
<evidence type="ECO:0000313" key="3">
    <source>
        <dbReference type="Proteomes" id="UP000653644"/>
    </source>
</evidence>
<proteinExistence type="predicted"/>
<name>A0ABQ3CZJ6_9ACTN</name>
<sequence>MPRRRTGVRTGVERRHGGGTLKGGEHVCVQRPAARGEEAGRGADLRVASLGRRRPLGAAGAHAPVSAPSVVSCADSPGTT</sequence>
<feature type="region of interest" description="Disordered" evidence="1">
    <location>
        <begin position="1"/>
        <end position="24"/>
    </location>
</feature>
<feature type="region of interest" description="Disordered" evidence="1">
    <location>
        <begin position="56"/>
        <end position="80"/>
    </location>
</feature>
<organism evidence="2 3">
    <name type="scientific">Streptomyces canarius</name>
    <dbReference type="NCBI Taxonomy" id="285453"/>
    <lineage>
        <taxon>Bacteria</taxon>
        <taxon>Bacillati</taxon>
        <taxon>Actinomycetota</taxon>
        <taxon>Actinomycetes</taxon>
        <taxon>Kitasatosporales</taxon>
        <taxon>Streptomycetaceae</taxon>
        <taxon>Streptomyces</taxon>
    </lineage>
</organism>
<reference evidence="3" key="1">
    <citation type="journal article" date="2019" name="Int. J. Syst. Evol. Microbiol.">
        <title>The Global Catalogue of Microorganisms (GCM) 10K type strain sequencing project: providing services to taxonomists for standard genome sequencing and annotation.</title>
        <authorList>
            <consortium name="The Broad Institute Genomics Platform"/>
            <consortium name="The Broad Institute Genome Sequencing Center for Infectious Disease"/>
            <person name="Wu L."/>
            <person name="Ma J."/>
        </authorList>
    </citation>
    <scope>NUCLEOTIDE SEQUENCE [LARGE SCALE GENOMIC DNA]</scope>
    <source>
        <strain evidence="3">JCM 4733</strain>
    </source>
</reference>
<keyword evidence="3" id="KW-1185">Reference proteome</keyword>